<accession>A0A5D4U0V6</accession>
<evidence type="ECO:0000313" key="15">
    <source>
        <dbReference type="Proteomes" id="UP000325054"/>
    </source>
</evidence>
<protein>
    <recommendedName>
        <fullName evidence="11">Foldase protein PrsA</fullName>
        <ecNumber evidence="11">5.2.1.8</ecNumber>
    </recommendedName>
</protein>
<dbReference type="EC" id="5.2.1.8" evidence="11"/>
<organism evidence="14 15">
    <name type="scientific">Rossellomorea aquimaris</name>
    <dbReference type="NCBI Taxonomy" id="189382"/>
    <lineage>
        <taxon>Bacteria</taxon>
        <taxon>Bacillati</taxon>
        <taxon>Bacillota</taxon>
        <taxon>Bacilli</taxon>
        <taxon>Bacillales</taxon>
        <taxon>Bacillaceae</taxon>
        <taxon>Rossellomorea</taxon>
    </lineage>
</organism>
<evidence type="ECO:0000256" key="3">
    <source>
        <dbReference type="ARBA" id="ARBA00006071"/>
    </source>
</evidence>
<dbReference type="PROSITE" id="PS01096">
    <property type="entry name" value="PPIC_PPIASE_1"/>
    <property type="match status" value="1"/>
</dbReference>
<dbReference type="Pfam" id="PF13624">
    <property type="entry name" value="SurA_N_3"/>
    <property type="match status" value="1"/>
</dbReference>
<evidence type="ECO:0000256" key="5">
    <source>
        <dbReference type="ARBA" id="ARBA00022729"/>
    </source>
</evidence>
<dbReference type="Gene3D" id="1.10.4030.10">
    <property type="entry name" value="Porin chaperone SurA, peptide-binding domain"/>
    <property type="match status" value="1"/>
</dbReference>
<evidence type="ECO:0000256" key="10">
    <source>
        <dbReference type="ARBA" id="ARBA00023288"/>
    </source>
</evidence>
<dbReference type="EMBL" id="VTEW01000005">
    <property type="protein sequence ID" value="TYS80877.1"/>
    <property type="molecule type" value="Genomic_DNA"/>
</dbReference>
<dbReference type="Gene3D" id="3.10.50.40">
    <property type="match status" value="1"/>
</dbReference>
<keyword evidence="10" id="KW-0449">Lipoprotein</keyword>
<evidence type="ECO:0000259" key="13">
    <source>
        <dbReference type="PROSITE" id="PS50198"/>
    </source>
</evidence>
<dbReference type="InterPro" id="IPR046357">
    <property type="entry name" value="PPIase_dom_sf"/>
</dbReference>
<keyword evidence="4 11" id="KW-1003">Cell membrane</keyword>
<keyword evidence="9 11" id="KW-0413">Isomerase</keyword>
<evidence type="ECO:0000256" key="8">
    <source>
        <dbReference type="ARBA" id="ARBA00023139"/>
    </source>
</evidence>
<evidence type="ECO:0000256" key="7">
    <source>
        <dbReference type="ARBA" id="ARBA00023136"/>
    </source>
</evidence>
<keyword evidence="7 11" id="KW-0472">Membrane</keyword>
<dbReference type="SUPFAM" id="SSF109998">
    <property type="entry name" value="Triger factor/SurA peptide-binding domain-like"/>
    <property type="match status" value="1"/>
</dbReference>
<evidence type="ECO:0000256" key="11">
    <source>
        <dbReference type="HAMAP-Rule" id="MF_01145"/>
    </source>
</evidence>
<evidence type="ECO:0000256" key="2">
    <source>
        <dbReference type="ARBA" id="ARBA00004193"/>
    </source>
</evidence>
<name>A0A5D4U0V6_9BACI</name>
<dbReference type="SUPFAM" id="SSF54534">
    <property type="entry name" value="FKBP-like"/>
    <property type="match status" value="1"/>
</dbReference>
<dbReference type="Pfam" id="PF13616">
    <property type="entry name" value="Rotamase_3"/>
    <property type="match status" value="1"/>
</dbReference>
<evidence type="ECO:0000256" key="6">
    <source>
        <dbReference type="ARBA" id="ARBA00023110"/>
    </source>
</evidence>
<dbReference type="PANTHER" id="PTHR47245:SF1">
    <property type="entry name" value="FOLDASE PROTEIN PRSA"/>
    <property type="match status" value="1"/>
</dbReference>
<dbReference type="InterPro" id="IPR027304">
    <property type="entry name" value="Trigger_fact/SurA_dom_sf"/>
</dbReference>
<dbReference type="HAMAP" id="MF_01145">
    <property type="entry name" value="Foldase_PrsA"/>
    <property type="match status" value="1"/>
</dbReference>
<evidence type="ECO:0000256" key="1">
    <source>
        <dbReference type="ARBA" id="ARBA00000971"/>
    </source>
</evidence>
<evidence type="ECO:0000313" key="14">
    <source>
        <dbReference type="EMBL" id="TYS80877.1"/>
    </source>
</evidence>
<evidence type="ECO:0000256" key="12">
    <source>
        <dbReference type="SAM" id="Phobius"/>
    </source>
</evidence>
<comment type="similarity">
    <text evidence="3 11">Belongs to the PrsA family.</text>
</comment>
<reference evidence="14 15" key="1">
    <citation type="submission" date="2019-08" db="EMBL/GenBank/DDBJ databases">
        <title>Bacillus genomes from the desert of Cuatro Cienegas, Coahuila.</title>
        <authorList>
            <person name="Olmedo-Alvarez G."/>
        </authorList>
    </citation>
    <scope>NUCLEOTIDE SEQUENCE [LARGE SCALE GENOMIC DNA]</scope>
    <source>
        <strain evidence="14 15">CH451a_14T</strain>
    </source>
</reference>
<keyword evidence="6 11" id="KW-0697">Rotamase</keyword>
<keyword evidence="5 11" id="KW-0732">Signal</keyword>
<dbReference type="InterPro" id="IPR023058">
    <property type="entry name" value="PPIase_PpiC_CS"/>
</dbReference>
<comment type="function">
    <text evidence="11">Plays a major role in protein secretion by helping the post-translocational extracellular folding of several secreted proteins.</text>
</comment>
<dbReference type="PANTHER" id="PTHR47245">
    <property type="entry name" value="PEPTIDYLPROLYL ISOMERASE"/>
    <property type="match status" value="1"/>
</dbReference>
<dbReference type="GO" id="GO:0005886">
    <property type="term" value="C:plasma membrane"/>
    <property type="evidence" value="ECO:0007669"/>
    <property type="project" value="UniProtKB-SubCell"/>
</dbReference>
<dbReference type="InterPro" id="IPR023059">
    <property type="entry name" value="Foldase_PrsA"/>
</dbReference>
<evidence type="ECO:0000256" key="4">
    <source>
        <dbReference type="ARBA" id="ARBA00022475"/>
    </source>
</evidence>
<evidence type="ECO:0000256" key="9">
    <source>
        <dbReference type="ARBA" id="ARBA00023235"/>
    </source>
</evidence>
<proteinExistence type="inferred from homology"/>
<comment type="caution">
    <text evidence="14">The sequence shown here is derived from an EMBL/GenBank/DDBJ whole genome shotgun (WGS) entry which is preliminary data.</text>
</comment>
<dbReference type="AlphaFoldDB" id="A0A5D4U0V6"/>
<feature type="domain" description="PpiC" evidence="13">
    <location>
        <begin position="157"/>
        <end position="247"/>
    </location>
</feature>
<keyword evidence="8" id="KW-0564">Palmitate</keyword>
<dbReference type="InterPro" id="IPR050245">
    <property type="entry name" value="PrsA_foldase"/>
</dbReference>
<gene>
    <name evidence="11" type="primary">prsA</name>
    <name evidence="14" type="ORF">FZC80_07165</name>
</gene>
<comment type="catalytic activity">
    <reaction evidence="1 11">
        <text>[protein]-peptidylproline (omega=180) = [protein]-peptidylproline (omega=0)</text>
        <dbReference type="Rhea" id="RHEA:16237"/>
        <dbReference type="Rhea" id="RHEA-COMP:10747"/>
        <dbReference type="Rhea" id="RHEA-COMP:10748"/>
        <dbReference type="ChEBI" id="CHEBI:83833"/>
        <dbReference type="ChEBI" id="CHEBI:83834"/>
        <dbReference type="EC" id="5.2.1.8"/>
    </reaction>
</comment>
<dbReference type="GO" id="GO:0006457">
    <property type="term" value="P:protein folding"/>
    <property type="evidence" value="ECO:0007669"/>
    <property type="project" value="UniProtKB-UniRule"/>
</dbReference>
<comment type="subcellular location">
    <subcellularLocation>
        <location evidence="2">Cell membrane</location>
        <topology evidence="2">Lipid-anchor</topology>
    </subcellularLocation>
</comment>
<dbReference type="Proteomes" id="UP000325054">
    <property type="component" value="Unassembled WGS sequence"/>
</dbReference>
<sequence>MVDKKNNHSKLLGLIGSVVVVSLIITGFIFSKGEVVAKVGNNSISKDDLYTMMVDQYGEAALDTLIANKIVELESDEKDIKVKDSEIEAELETLKSSYENDEAFNEALTSSGASMESVKENIRSYLLTEKLLNDRVTITDDQIKEYFEANKETFAQQEQVQASHILVEDEATAKEVKKKLDDGGDFAQLAKEYSTDTSNAESGGELGFFSKGDMVAEFEEKAFSMKTDEISDPVKTEFGYHIIKITDKKDAKEAVLEDHQEEVKNILFDQALQTEYPAWLQEKKEEYKIENLLKS</sequence>
<dbReference type="InterPro" id="IPR000297">
    <property type="entry name" value="PPIase_PpiC"/>
</dbReference>
<keyword evidence="12" id="KW-1133">Transmembrane helix</keyword>
<dbReference type="OrthoDB" id="14196at2"/>
<keyword evidence="12" id="KW-0812">Transmembrane</keyword>
<feature type="transmembrane region" description="Helical" evidence="12">
    <location>
        <begin position="12"/>
        <end position="30"/>
    </location>
</feature>
<dbReference type="GO" id="GO:0003755">
    <property type="term" value="F:peptidyl-prolyl cis-trans isomerase activity"/>
    <property type="evidence" value="ECO:0007669"/>
    <property type="project" value="UniProtKB-UniRule"/>
</dbReference>
<dbReference type="PROSITE" id="PS50198">
    <property type="entry name" value="PPIC_PPIASE_2"/>
    <property type="match status" value="1"/>
</dbReference>